<feature type="compositionally biased region" description="Basic and acidic residues" evidence="1">
    <location>
        <begin position="1"/>
        <end position="12"/>
    </location>
</feature>
<protein>
    <submittedName>
        <fullName evidence="2">Uncharacterized protein</fullName>
    </submittedName>
</protein>
<reference evidence="2" key="1">
    <citation type="submission" date="2014-09" db="EMBL/GenBank/DDBJ databases">
        <authorList>
            <person name="Magalhaes I.L.F."/>
            <person name="Oliveira U."/>
            <person name="Santos F.R."/>
            <person name="Vidigal T.H.D.A."/>
            <person name="Brescovit A.D."/>
            <person name="Santos A.J."/>
        </authorList>
    </citation>
    <scope>NUCLEOTIDE SEQUENCE</scope>
    <source>
        <tissue evidence="2">Shoot tissue taken approximately 20 cm above the soil surface</tissue>
    </source>
</reference>
<reference evidence="2" key="2">
    <citation type="journal article" date="2015" name="Data Brief">
        <title>Shoot transcriptome of the giant reed, Arundo donax.</title>
        <authorList>
            <person name="Barrero R.A."/>
            <person name="Guerrero F.D."/>
            <person name="Moolhuijzen P."/>
            <person name="Goolsby J.A."/>
            <person name="Tidwell J."/>
            <person name="Bellgard S.E."/>
            <person name="Bellgard M.I."/>
        </authorList>
    </citation>
    <scope>NUCLEOTIDE SEQUENCE</scope>
    <source>
        <tissue evidence="2">Shoot tissue taken approximately 20 cm above the soil surface</tissue>
    </source>
</reference>
<organism evidence="2">
    <name type="scientific">Arundo donax</name>
    <name type="common">Giant reed</name>
    <name type="synonym">Donax arundinaceus</name>
    <dbReference type="NCBI Taxonomy" id="35708"/>
    <lineage>
        <taxon>Eukaryota</taxon>
        <taxon>Viridiplantae</taxon>
        <taxon>Streptophyta</taxon>
        <taxon>Embryophyta</taxon>
        <taxon>Tracheophyta</taxon>
        <taxon>Spermatophyta</taxon>
        <taxon>Magnoliopsida</taxon>
        <taxon>Liliopsida</taxon>
        <taxon>Poales</taxon>
        <taxon>Poaceae</taxon>
        <taxon>PACMAD clade</taxon>
        <taxon>Arundinoideae</taxon>
        <taxon>Arundineae</taxon>
        <taxon>Arundo</taxon>
    </lineage>
</organism>
<dbReference type="AlphaFoldDB" id="A0A0A8YT72"/>
<dbReference type="EMBL" id="GBRH01268129">
    <property type="protein sequence ID" value="JAD29766.1"/>
    <property type="molecule type" value="Transcribed_RNA"/>
</dbReference>
<proteinExistence type="predicted"/>
<feature type="region of interest" description="Disordered" evidence="1">
    <location>
        <begin position="1"/>
        <end position="22"/>
    </location>
</feature>
<name>A0A0A8YT72_ARUDO</name>
<accession>A0A0A8YT72</accession>
<evidence type="ECO:0000256" key="1">
    <source>
        <dbReference type="SAM" id="MobiDB-lite"/>
    </source>
</evidence>
<sequence>MCSQPKVREIRGTRKYSAISMK</sequence>
<evidence type="ECO:0000313" key="2">
    <source>
        <dbReference type="EMBL" id="JAD29766.1"/>
    </source>
</evidence>